<accession>A0ACB9YSY5</accession>
<dbReference type="EMBL" id="MU393524">
    <property type="protein sequence ID" value="KAI4862507.1"/>
    <property type="molecule type" value="Genomic_DNA"/>
</dbReference>
<keyword evidence="2" id="KW-1185">Reference proteome</keyword>
<gene>
    <name evidence="1" type="ORF">F4820DRAFT_430342</name>
</gene>
<evidence type="ECO:0000313" key="1">
    <source>
        <dbReference type="EMBL" id="KAI4862507.1"/>
    </source>
</evidence>
<protein>
    <submittedName>
        <fullName evidence="1">Uncharacterized protein</fullName>
    </submittedName>
</protein>
<organism evidence="1 2">
    <name type="scientific">Hypoxylon rubiginosum</name>
    <dbReference type="NCBI Taxonomy" id="110542"/>
    <lineage>
        <taxon>Eukaryota</taxon>
        <taxon>Fungi</taxon>
        <taxon>Dikarya</taxon>
        <taxon>Ascomycota</taxon>
        <taxon>Pezizomycotina</taxon>
        <taxon>Sordariomycetes</taxon>
        <taxon>Xylariomycetidae</taxon>
        <taxon>Xylariales</taxon>
        <taxon>Hypoxylaceae</taxon>
        <taxon>Hypoxylon</taxon>
    </lineage>
</organism>
<proteinExistence type="predicted"/>
<comment type="caution">
    <text evidence="1">The sequence shown here is derived from an EMBL/GenBank/DDBJ whole genome shotgun (WGS) entry which is preliminary data.</text>
</comment>
<sequence>MRRWCRKEEVLFKYVCSYAVALAGYPDSFFFFFRAAVPSPAKNWSSGLDRILLVSIMGVAWPAATAALYAACVGYLGGGGSTLEMRAELVSNIGVIVGVGASGQDGLTTWWEFTRPRGALDRNKVVLWQIVSLIAFEQRDATK</sequence>
<name>A0ACB9YSY5_9PEZI</name>
<reference evidence="1 2" key="1">
    <citation type="journal article" date="2022" name="New Phytol.">
        <title>Ecological generalism drives hyperdiversity of secondary metabolite gene clusters in xylarialean endophytes.</title>
        <authorList>
            <person name="Franco M.E.E."/>
            <person name="Wisecaver J.H."/>
            <person name="Arnold A.E."/>
            <person name="Ju Y.M."/>
            <person name="Slot J.C."/>
            <person name="Ahrendt S."/>
            <person name="Moore L.P."/>
            <person name="Eastman K.E."/>
            <person name="Scott K."/>
            <person name="Konkel Z."/>
            <person name="Mondo S.J."/>
            <person name="Kuo A."/>
            <person name="Hayes R.D."/>
            <person name="Haridas S."/>
            <person name="Andreopoulos B."/>
            <person name="Riley R."/>
            <person name="LaButti K."/>
            <person name="Pangilinan J."/>
            <person name="Lipzen A."/>
            <person name="Amirebrahimi M."/>
            <person name="Yan J."/>
            <person name="Adam C."/>
            <person name="Keymanesh K."/>
            <person name="Ng V."/>
            <person name="Louie K."/>
            <person name="Northen T."/>
            <person name="Drula E."/>
            <person name="Henrissat B."/>
            <person name="Hsieh H.M."/>
            <person name="Youens-Clark K."/>
            <person name="Lutzoni F."/>
            <person name="Miadlikowska J."/>
            <person name="Eastwood D.C."/>
            <person name="Hamelin R.C."/>
            <person name="Grigoriev I.V."/>
            <person name="U'Ren J.M."/>
        </authorList>
    </citation>
    <scope>NUCLEOTIDE SEQUENCE [LARGE SCALE GENOMIC DNA]</scope>
    <source>
        <strain evidence="1 2">CBS 119005</strain>
    </source>
</reference>
<dbReference type="Proteomes" id="UP001497700">
    <property type="component" value="Unassembled WGS sequence"/>
</dbReference>
<evidence type="ECO:0000313" key="2">
    <source>
        <dbReference type="Proteomes" id="UP001497700"/>
    </source>
</evidence>